<comment type="caution">
    <text evidence="8">The sequence shown here is derived from an EMBL/GenBank/DDBJ whole genome shotgun (WGS) entry which is preliminary data.</text>
</comment>
<dbReference type="EMBL" id="JAMOIL010000016">
    <property type="protein sequence ID" value="MCM0621221.1"/>
    <property type="molecule type" value="Genomic_DNA"/>
</dbReference>
<comment type="catalytic activity">
    <reaction evidence="6">
        <text>a sn-glycero-3-phosphodiester + H2O = an alcohol + sn-glycerol 3-phosphate + H(+)</text>
        <dbReference type="Rhea" id="RHEA:12969"/>
        <dbReference type="ChEBI" id="CHEBI:15377"/>
        <dbReference type="ChEBI" id="CHEBI:15378"/>
        <dbReference type="ChEBI" id="CHEBI:30879"/>
        <dbReference type="ChEBI" id="CHEBI:57597"/>
        <dbReference type="ChEBI" id="CHEBI:83408"/>
        <dbReference type="EC" id="3.1.4.46"/>
    </reaction>
</comment>
<keyword evidence="4" id="KW-0319">Glycerol metabolism</keyword>
<dbReference type="EC" id="3.1.4.46" evidence="2"/>
<protein>
    <recommendedName>
        <fullName evidence="2">glycerophosphodiester phosphodiesterase</fullName>
        <ecNumber evidence="2">3.1.4.46</ecNumber>
    </recommendedName>
</protein>
<dbReference type="SUPFAM" id="SSF51695">
    <property type="entry name" value="PLC-like phosphodiesterases"/>
    <property type="match status" value="1"/>
</dbReference>
<keyword evidence="5" id="KW-0378">Hydrolase</keyword>
<dbReference type="GO" id="GO:0006071">
    <property type="term" value="P:glycerol metabolic process"/>
    <property type="evidence" value="ECO:0007669"/>
    <property type="project" value="UniProtKB-KW"/>
</dbReference>
<dbReference type="AlphaFoldDB" id="A0A9X2D8C5"/>
<dbReference type="RefSeq" id="WP_250827694.1">
    <property type="nucleotide sequence ID" value="NZ_JAMOIL010000016.1"/>
</dbReference>
<evidence type="ECO:0000256" key="4">
    <source>
        <dbReference type="ARBA" id="ARBA00022798"/>
    </source>
</evidence>
<dbReference type="Pfam" id="PF03009">
    <property type="entry name" value="GDPD"/>
    <property type="match status" value="1"/>
</dbReference>
<dbReference type="Gene3D" id="3.20.20.190">
    <property type="entry name" value="Phosphatidylinositol (PI) phosphodiesterase"/>
    <property type="match status" value="1"/>
</dbReference>
<dbReference type="InterPro" id="IPR030395">
    <property type="entry name" value="GP_PDE_dom"/>
</dbReference>
<gene>
    <name evidence="8" type="ORF">M8330_13075</name>
</gene>
<dbReference type="InterPro" id="IPR017946">
    <property type="entry name" value="PLC-like_Pdiesterase_TIM-brl"/>
</dbReference>
<feature type="domain" description="GP-PDE" evidence="7">
    <location>
        <begin position="21"/>
        <end position="350"/>
    </location>
</feature>
<evidence type="ECO:0000256" key="5">
    <source>
        <dbReference type="ARBA" id="ARBA00022801"/>
    </source>
</evidence>
<evidence type="ECO:0000256" key="6">
    <source>
        <dbReference type="ARBA" id="ARBA00047512"/>
    </source>
</evidence>
<accession>A0A9X2D8C5</accession>
<dbReference type="GO" id="GO:0008889">
    <property type="term" value="F:glycerophosphodiester phosphodiesterase activity"/>
    <property type="evidence" value="ECO:0007669"/>
    <property type="project" value="UniProtKB-EC"/>
</dbReference>
<keyword evidence="3" id="KW-0732">Signal</keyword>
<organism evidence="8 9">
    <name type="scientific">Nocardioides bruguierae</name>
    <dbReference type="NCBI Taxonomy" id="2945102"/>
    <lineage>
        <taxon>Bacteria</taxon>
        <taxon>Bacillati</taxon>
        <taxon>Actinomycetota</taxon>
        <taxon>Actinomycetes</taxon>
        <taxon>Propionibacteriales</taxon>
        <taxon>Nocardioidaceae</taxon>
        <taxon>Nocardioides</taxon>
    </lineage>
</organism>
<reference evidence="8" key="1">
    <citation type="submission" date="2022-05" db="EMBL/GenBank/DDBJ databases">
        <authorList>
            <person name="Tuo L."/>
        </authorList>
    </citation>
    <scope>NUCLEOTIDE SEQUENCE</scope>
    <source>
        <strain evidence="8">BSK12Z-4</strain>
    </source>
</reference>
<evidence type="ECO:0000313" key="8">
    <source>
        <dbReference type="EMBL" id="MCM0621221.1"/>
    </source>
</evidence>
<evidence type="ECO:0000313" key="9">
    <source>
        <dbReference type="Proteomes" id="UP001139485"/>
    </source>
</evidence>
<evidence type="ECO:0000256" key="2">
    <source>
        <dbReference type="ARBA" id="ARBA00012247"/>
    </source>
</evidence>
<proteinExistence type="inferred from homology"/>
<dbReference type="GO" id="GO:0042597">
    <property type="term" value="C:periplasmic space"/>
    <property type="evidence" value="ECO:0007669"/>
    <property type="project" value="TreeGrafter"/>
</dbReference>
<sequence length="360" mass="39040">MTEKLRARHPLHRTGSLAVTPAVVGHRGASGYRPEHTLESYRLAIAQGADDIELDLVVSADGVLLARHEPDLAFSTDVASRPALADRRSVRVIDGEPVESWFADQLTLAEIRTLGAVERFADVRPGSAEHDGAFGVPTLDEVLSLVARETAARGRTVGVRLEIKDAAYFASRGLPIEEPLLDSLARFGLDHARSRVTIMSFEPTILQRLAPLTRVPLVQLLDEPHLRPADLEAAGDPRTFADLGSPAGLALIERYADGVGPRHTWLVDEVVGPDGSAAVVPTDFVRHAHREWLTVHTWTLRPENRFLPAAFRRPDDAAGQGDLAGYAQRLLEYGVDALITDAPDVCLAARDADVQESLAG</sequence>
<dbReference type="GO" id="GO:0006629">
    <property type="term" value="P:lipid metabolic process"/>
    <property type="evidence" value="ECO:0007669"/>
    <property type="project" value="InterPro"/>
</dbReference>
<name>A0A9X2D8C5_9ACTN</name>
<dbReference type="PROSITE" id="PS51704">
    <property type="entry name" value="GP_PDE"/>
    <property type="match status" value="1"/>
</dbReference>
<keyword evidence="9" id="KW-1185">Reference proteome</keyword>
<evidence type="ECO:0000256" key="1">
    <source>
        <dbReference type="ARBA" id="ARBA00007277"/>
    </source>
</evidence>
<dbReference type="PANTHER" id="PTHR43620:SF7">
    <property type="entry name" value="GLYCEROPHOSPHODIESTER PHOSPHODIESTERASE GDPD5-RELATED"/>
    <property type="match status" value="1"/>
</dbReference>
<dbReference type="PANTHER" id="PTHR43620">
    <property type="entry name" value="GLYCEROPHOSPHORYL DIESTER PHOSPHODIESTERASE"/>
    <property type="match status" value="1"/>
</dbReference>
<evidence type="ECO:0000256" key="3">
    <source>
        <dbReference type="ARBA" id="ARBA00022729"/>
    </source>
</evidence>
<comment type="similarity">
    <text evidence="1">Belongs to the glycerophosphoryl diester phosphodiesterase family.</text>
</comment>
<evidence type="ECO:0000259" key="7">
    <source>
        <dbReference type="PROSITE" id="PS51704"/>
    </source>
</evidence>
<dbReference type="Proteomes" id="UP001139485">
    <property type="component" value="Unassembled WGS sequence"/>
</dbReference>